<reference evidence="2 3" key="1">
    <citation type="submission" date="2013-11" db="EMBL/GenBank/DDBJ databases">
        <title>Whole genome shotgun sequence of Vibrio halioticoli NBRC 102217.</title>
        <authorList>
            <person name="Isaki S."/>
            <person name="Kimura A."/>
            <person name="Ohji S."/>
            <person name="Hosoyama A."/>
            <person name="Fujita N."/>
            <person name="Hashimoto M."/>
            <person name="Hosoyama Y."/>
            <person name="Yamazoe A."/>
        </authorList>
    </citation>
    <scope>NUCLEOTIDE SEQUENCE [LARGE SCALE GENOMIC DNA]</scope>
    <source>
        <strain evidence="2 3">NBRC 102217</strain>
    </source>
</reference>
<evidence type="ECO:0000313" key="2">
    <source>
        <dbReference type="EMBL" id="GAD88488.1"/>
    </source>
</evidence>
<dbReference type="RefSeq" id="WP_023402874.1">
    <property type="nucleotide sequence ID" value="NZ_BAUJ01000005.1"/>
</dbReference>
<keyword evidence="3" id="KW-1185">Reference proteome</keyword>
<evidence type="ECO:0000256" key="1">
    <source>
        <dbReference type="SAM" id="SignalP"/>
    </source>
</evidence>
<feature type="chain" id="PRO_5004733056" description="Lipoprotein" evidence="1">
    <location>
        <begin position="25"/>
        <end position="106"/>
    </location>
</feature>
<dbReference type="EMBL" id="BAUJ01000005">
    <property type="protein sequence ID" value="GAD88488.1"/>
    <property type="molecule type" value="Genomic_DNA"/>
</dbReference>
<sequence length="106" mass="12028">MIKKYFIVLLVALLAGCTHNQAKALAINTSSVNVYPQNMTNIQLCDTLFYGRHTNQTLAAIGSEFNRRKLSKTWCDQAGNKWYLTSTVEWIVHPHSKAHHSKTHNS</sequence>
<organism evidence="2 3">
    <name type="scientific">Vibrio halioticoli NBRC 102217</name>
    <dbReference type="NCBI Taxonomy" id="1219072"/>
    <lineage>
        <taxon>Bacteria</taxon>
        <taxon>Pseudomonadati</taxon>
        <taxon>Pseudomonadota</taxon>
        <taxon>Gammaproteobacteria</taxon>
        <taxon>Vibrionales</taxon>
        <taxon>Vibrionaceae</taxon>
        <taxon>Vibrio</taxon>
    </lineage>
</organism>
<name>V5FB81_9VIBR</name>
<evidence type="ECO:0000313" key="3">
    <source>
        <dbReference type="Proteomes" id="UP000017800"/>
    </source>
</evidence>
<feature type="signal peptide" evidence="1">
    <location>
        <begin position="1"/>
        <end position="24"/>
    </location>
</feature>
<dbReference type="OrthoDB" id="5825109at2"/>
<accession>V5FB81</accession>
<proteinExistence type="predicted"/>
<evidence type="ECO:0008006" key="4">
    <source>
        <dbReference type="Google" id="ProtNLM"/>
    </source>
</evidence>
<gene>
    <name evidence="2" type="ORF">VHA01S_005_00910</name>
</gene>
<comment type="caution">
    <text evidence="2">The sequence shown here is derived from an EMBL/GenBank/DDBJ whole genome shotgun (WGS) entry which is preliminary data.</text>
</comment>
<dbReference type="Proteomes" id="UP000017800">
    <property type="component" value="Unassembled WGS sequence"/>
</dbReference>
<keyword evidence="1" id="KW-0732">Signal</keyword>
<dbReference type="PROSITE" id="PS51257">
    <property type="entry name" value="PROKAR_LIPOPROTEIN"/>
    <property type="match status" value="1"/>
</dbReference>
<dbReference type="AlphaFoldDB" id="V5FB81"/>
<dbReference type="eggNOG" id="ENOG5031NKW">
    <property type="taxonomic scope" value="Bacteria"/>
</dbReference>
<protein>
    <recommendedName>
        <fullName evidence="4">Lipoprotein</fullName>
    </recommendedName>
</protein>